<dbReference type="Proteomes" id="UP000789366">
    <property type="component" value="Unassembled WGS sequence"/>
</dbReference>
<dbReference type="EMBL" id="CAJVPW010002787">
    <property type="protein sequence ID" value="CAG8513238.1"/>
    <property type="molecule type" value="Genomic_DNA"/>
</dbReference>
<comment type="caution">
    <text evidence="1">The sequence shown here is derived from an EMBL/GenBank/DDBJ whole genome shotgun (WGS) entry which is preliminary data.</text>
</comment>
<name>A0ACA9L7K3_9GLOM</name>
<organism evidence="1 2">
    <name type="scientific">Cetraspora pellucida</name>
    <dbReference type="NCBI Taxonomy" id="1433469"/>
    <lineage>
        <taxon>Eukaryota</taxon>
        <taxon>Fungi</taxon>
        <taxon>Fungi incertae sedis</taxon>
        <taxon>Mucoromycota</taxon>
        <taxon>Glomeromycotina</taxon>
        <taxon>Glomeromycetes</taxon>
        <taxon>Diversisporales</taxon>
        <taxon>Gigasporaceae</taxon>
        <taxon>Cetraspora</taxon>
    </lineage>
</organism>
<proteinExistence type="predicted"/>
<evidence type="ECO:0000313" key="1">
    <source>
        <dbReference type="EMBL" id="CAG8513238.1"/>
    </source>
</evidence>
<accession>A0ACA9L7K3</accession>
<protein>
    <submittedName>
        <fullName evidence="1">11068_t:CDS:1</fullName>
    </submittedName>
</protein>
<reference evidence="1" key="1">
    <citation type="submission" date="2021-06" db="EMBL/GenBank/DDBJ databases">
        <authorList>
            <person name="Kallberg Y."/>
            <person name="Tangrot J."/>
            <person name="Rosling A."/>
        </authorList>
    </citation>
    <scope>NUCLEOTIDE SEQUENCE</scope>
    <source>
        <strain evidence="1">28 12/20/2015</strain>
    </source>
</reference>
<evidence type="ECO:0000313" key="2">
    <source>
        <dbReference type="Proteomes" id="UP000789366"/>
    </source>
</evidence>
<keyword evidence="2" id="KW-1185">Reference proteome</keyword>
<gene>
    <name evidence="1" type="ORF">SPELUC_LOCUS3576</name>
</gene>
<sequence length="900" mass="103545">MSETPQTSTSKEEQIEISVPEEIPSESSESQKNFYRTLQSLISRVKSSREKPKQIINIADDEWVHHEIIIIKIEEHRELHLLNEEDQILFEQMKAWVDDHPEEGLFECVEEFVTNPLGDALAKVLYDYQYPDFIITYCNDLKDRHQHKKELKRRNFERLLLKSGLIVEHEGDAASENVYVKLYAPFGKLCEQAEVIKLRMKLDTKTNMKELKELEELIPQLKPHIAAIMRYFTHPINFKKQSAIFKIEKLRQFEGAEKSKSIGDIILDFFPMSRRNLMVYRIIVTANQIQKTVLFEGNQILAKRQIKSLSVDSLINQNVFLNYFPLHDGPYEHDQTVRVEELVEQSFYGEPIYKTSDDDREPILESVSDKNDGKKPASDRKRKLKLNKRAWLYENWVKSIGRQPLEEIKEYFGEKMALYFAWLGFYTTWLTISSAAGVLVIVNGTIEGIKTQAFFGGAAGISVIWDNALTAPFAFFMSIWSILFLQYWKRTNASIQYDWNVTEFEREELPRPEFYGTTLRKSPITMKNEIHFPFSQRLQKLAISGIVVFVSYASEIVKEINIGCDYGNCMIELTIQLAIILIGRQLFGQCQEILIPWAMGKLNKRELLNEIEALKAKYEHSGKKNTNIPQWVNDDRLSCASGTIIEYEEMVIQFGFIALFGPAFPLAPLFAWLNNITEIRSDAFKYLVELQRPVGFLAQDIGMWEYILNIIALMAVLSNATIIAFHSTWMKKQFQQYIDDPDDENQLLVVRLAFIMIFEHLFFLIQLFLAYIIPDVPRTVRIAAEREKYLTKLTLEDTSPALDEFLSTDDKNQDLFDESGELKLPKYTIDEGMITRSRTGFKSGIEGIGRSIKSGIDVVTSGAGKAVGEIAEGVVSDVGVAVSSVMGTTDDSEKEKQEKQ</sequence>